<reference evidence="2 3" key="1">
    <citation type="submission" date="2020-08" db="EMBL/GenBank/DDBJ databases">
        <title>Bridging the membrane lipid divide: bacteria of the FCB group superphylum have the potential to synthesize archaeal ether lipids.</title>
        <authorList>
            <person name="Villanueva L."/>
            <person name="Von Meijenfeldt F.A.B."/>
            <person name="Westbye A.B."/>
            <person name="Yadav S."/>
            <person name="Hopmans E.C."/>
            <person name="Dutilh B.E."/>
            <person name="Sinninghe Damste J.S."/>
        </authorList>
    </citation>
    <scope>NUCLEOTIDE SEQUENCE [LARGE SCALE GENOMIC DNA]</scope>
    <source>
        <strain evidence="2">NIOZ-UU81</strain>
    </source>
</reference>
<sequence length="321" mass="34986">MVTTKHLLKGVRKVITPQNKVTPAMLRARIIGSEMDCRRGFTGGDPEVILRLGGHVGSVIECHSGLDRAMEQGRASIRAAEEARRSAAAGTVILADCLTASKGRFSRSWHAPAGGIWGCLLLPDIFLDRARMLLPLALGMACCETAREFGVSGAAVRWVNDVLVDGRKLAGFLVEGYRAPASTENWFLLGFGINVNNRSFPAELRSSAVSLGQLLGHSLDLSAVTVSFLAKLAWNIGLLLYQEQQDLSLGSDDAEPACQLFLDEWRLLSDTLGRRIVYGYDVEQLPQYQARVMAILPDGGLVMRLGDGHEVTEYSGELRYL</sequence>
<dbReference type="PANTHER" id="PTHR12835:SF5">
    <property type="entry name" value="BIOTIN--PROTEIN LIGASE"/>
    <property type="match status" value="1"/>
</dbReference>
<accession>A0A8J6N7X6</accession>
<dbReference type="EMBL" id="JACNLK010000004">
    <property type="protein sequence ID" value="MBC8207556.1"/>
    <property type="molecule type" value="Genomic_DNA"/>
</dbReference>
<feature type="domain" description="BPL/LPL catalytic" evidence="1">
    <location>
        <begin position="88"/>
        <end position="178"/>
    </location>
</feature>
<dbReference type="Proteomes" id="UP000599024">
    <property type="component" value="Unassembled WGS sequence"/>
</dbReference>
<comment type="caution">
    <text evidence="2">The sequence shown here is derived from an EMBL/GenBank/DDBJ whole genome shotgun (WGS) entry which is preliminary data.</text>
</comment>
<dbReference type="GO" id="GO:0005737">
    <property type="term" value="C:cytoplasm"/>
    <property type="evidence" value="ECO:0007669"/>
    <property type="project" value="TreeGrafter"/>
</dbReference>
<dbReference type="InterPro" id="IPR004143">
    <property type="entry name" value="BPL_LPL_catalytic"/>
</dbReference>
<dbReference type="Pfam" id="PF03099">
    <property type="entry name" value="BPL_LplA_LipB"/>
    <property type="match status" value="1"/>
</dbReference>
<dbReference type="Gene3D" id="3.30.930.10">
    <property type="entry name" value="Bira Bifunctional Protein, Domain 2"/>
    <property type="match status" value="1"/>
</dbReference>
<dbReference type="PANTHER" id="PTHR12835">
    <property type="entry name" value="BIOTIN PROTEIN LIGASE"/>
    <property type="match status" value="1"/>
</dbReference>
<name>A0A8J6N7X6_9BACT</name>
<protein>
    <submittedName>
        <fullName evidence="2">Biotin--[acetyl-CoA-carboxylase] ligase</fullName>
    </submittedName>
</protein>
<dbReference type="InterPro" id="IPR045864">
    <property type="entry name" value="aa-tRNA-synth_II/BPL/LPL"/>
</dbReference>
<evidence type="ECO:0000259" key="1">
    <source>
        <dbReference type="Pfam" id="PF03099"/>
    </source>
</evidence>
<keyword evidence="2" id="KW-0436">Ligase</keyword>
<evidence type="ECO:0000313" key="3">
    <source>
        <dbReference type="Proteomes" id="UP000599024"/>
    </source>
</evidence>
<dbReference type="GO" id="GO:0004077">
    <property type="term" value="F:biotin--[biotin carboxyl-carrier protein] ligase activity"/>
    <property type="evidence" value="ECO:0007669"/>
    <property type="project" value="TreeGrafter"/>
</dbReference>
<organism evidence="2 3">
    <name type="scientific">Candidatus Desulfatifera sulfidica</name>
    <dbReference type="NCBI Taxonomy" id="2841691"/>
    <lineage>
        <taxon>Bacteria</taxon>
        <taxon>Pseudomonadati</taxon>
        <taxon>Thermodesulfobacteriota</taxon>
        <taxon>Desulfobulbia</taxon>
        <taxon>Desulfobulbales</taxon>
        <taxon>Desulfobulbaceae</taxon>
        <taxon>Candidatus Desulfatifera</taxon>
    </lineage>
</organism>
<proteinExistence type="predicted"/>
<dbReference type="SUPFAM" id="SSF55681">
    <property type="entry name" value="Class II aaRS and biotin synthetases"/>
    <property type="match status" value="1"/>
</dbReference>
<evidence type="ECO:0000313" key="2">
    <source>
        <dbReference type="EMBL" id="MBC8207556.1"/>
    </source>
</evidence>
<dbReference type="AlphaFoldDB" id="A0A8J6N7X6"/>
<gene>
    <name evidence="2" type="ORF">H8E79_00080</name>
</gene>